<dbReference type="Pfam" id="PF23235">
    <property type="entry name" value="WHD_3rd_Lhr"/>
    <property type="match status" value="1"/>
</dbReference>
<dbReference type="Pfam" id="PF00271">
    <property type="entry name" value="Helicase_C"/>
    <property type="match status" value="1"/>
</dbReference>
<keyword evidence="3" id="KW-0378">Hydrolase</keyword>
<dbReference type="Pfam" id="PF08494">
    <property type="entry name" value="DEAD_assoc"/>
    <property type="match status" value="1"/>
</dbReference>
<dbReference type="RefSeq" id="WP_244385982.1">
    <property type="nucleotide sequence ID" value="NZ_AP025564.1"/>
</dbReference>
<feature type="domain" description="Helicase C-terminal" evidence="11">
    <location>
        <begin position="392"/>
        <end position="571"/>
    </location>
</feature>
<keyword evidence="13" id="KW-1185">Reference proteome</keyword>
<evidence type="ECO:0000256" key="2">
    <source>
        <dbReference type="ARBA" id="ARBA00022763"/>
    </source>
</evidence>
<dbReference type="InterPro" id="IPR055367">
    <property type="entry name" value="WH4_Lhr"/>
</dbReference>
<dbReference type="InterPro" id="IPR045628">
    <property type="entry name" value="Lhr_WH_dom"/>
</dbReference>
<dbReference type="InterPro" id="IPR011545">
    <property type="entry name" value="DEAD/DEAH_box_helicase_dom"/>
</dbReference>
<dbReference type="Proteomes" id="UP001320544">
    <property type="component" value="Chromosome"/>
</dbReference>
<feature type="region of interest" description="Disordered" evidence="9">
    <location>
        <begin position="1492"/>
        <end position="1513"/>
    </location>
</feature>
<evidence type="ECO:0000256" key="9">
    <source>
        <dbReference type="SAM" id="MobiDB-lite"/>
    </source>
</evidence>
<dbReference type="PROSITE" id="PS51192">
    <property type="entry name" value="HELICASE_ATP_BIND_1"/>
    <property type="match status" value="1"/>
</dbReference>
<keyword evidence="6" id="KW-0238">DNA-binding</keyword>
<evidence type="ECO:0000256" key="1">
    <source>
        <dbReference type="ARBA" id="ARBA00022741"/>
    </source>
</evidence>
<dbReference type="PROSITE" id="PS51194">
    <property type="entry name" value="HELICASE_CTER"/>
    <property type="match status" value="1"/>
</dbReference>
<dbReference type="PANTHER" id="PTHR47962:SF5">
    <property type="entry name" value="ATP-DEPENDENT HELICASE LHR-RELATED"/>
    <property type="match status" value="1"/>
</dbReference>
<dbReference type="PANTHER" id="PTHR47962">
    <property type="entry name" value="ATP-DEPENDENT HELICASE LHR-RELATED-RELATED"/>
    <property type="match status" value="1"/>
</dbReference>
<evidence type="ECO:0000256" key="5">
    <source>
        <dbReference type="ARBA" id="ARBA00022840"/>
    </source>
</evidence>
<dbReference type="InterPro" id="IPR014001">
    <property type="entry name" value="Helicase_ATP-bd"/>
</dbReference>
<evidence type="ECO:0000256" key="8">
    <source>
        <dbReference type="ARBA" id="ARBA00023235"/>
    </source>
</evidence>
<evidence type="ECO:0000256" key="4">
    <source>
        <dbReference type="ARBA" id="ARBA00022806"/>
    </source>
</evidence>
<feature type="region of interest" description="Disordered" evidence="9">
    <location>
        <begin position="1"/>
        <end position="36"/>
    </location>
</feature>
<protein>
    <recommendedName>
        <fullName evidence="14">Lhr family ATP dependent helicase</fullName>
    </recommendedName>
</protein>
<dbReference type="InterPro" id="IPR055369">
    <property type="entry name" value="WH2_Lhr"/>
</dbReference>
<dbReference type="CDD" id="cd17922">
    <property type="entry name" value="DEXHc_LHR-like"/>
    <property type="match status" value="1"/>
</dbReference>
<evidence type="ECO:0000313" key="13">
    <source>
        <dbReference type="Proteomes" id="UP001320544"/>
    </source>
</evidence>
<dbReference type="SMART" id="SM00487">
    <property type="entry name" value="DEXDc"/>
    <property type="match status" value="1"/>
</dbReference>
<feature type="region of interest" description="Disordered" evidence="9">
    <location>
        <begin position="107"/>
        <end position="139"/>
    </location>
</feature>
<evidence type="ECO:0000259" key="11">
    <source>
        <dbReference type="PROSITE" id="PS51194"/>
    </source>
</evidence>
<dbReference type="Pfam" id="PF23236">
    <property type="entry name" value="WHD_2nd_Lhr"/>
    <property type="match status" value="1"/>
</dbReference>
<evidence type="ECO:0000313" key="12">
    <source>
        <dbReference type="EMBL" id="BDE96794.1"/>
    </source>
</evidence>
<gene>
    <name evidence="12" type="ORF">CE91St30_21270</name>
</gene>
<keyword evidence="7" id="KW-0234">DNA repair</keyword>
<reference evidence="12 13" key="1">
    <citation type="submission" date="2022-01" db="EMBL/GenBank/DDBJ databases">
        <title>Novel bile acid biosynthetic pathways are enriched in the microbiome of centenarians.</title>
        <authorList>
            <person name="Sato Y."/>
            <person name="Atarashi K."/>
            <person name="Plichta R.D."/>
            <person name="Arai Y."/>
            <person name="Sasajima S."/>
            <person name="Kearney M.S."/>
            <person name="Suda W."/>
            <person name="Takeshita K."/>
            <person name="Sasaki T."/>
            <person name="Okamoto S."/>
            <person name="Skelly N.A."/>
            <person name="Okamura Y."/>
            <person name="Vlamakis H."/>
            <person name="Li Y."/>
            <person name="Tanoue T."/>
            <person name="Takei H."/>
            <person name="Nittono H."/>
            <person name="Narushima S."/>
            <person name="Irie J."/>
            <person name="Itoh H."/>
            <person name="Moriya K."/>
            <person name="Sugiura Y."/>
            <person name="Suematsu M."/>
            <person name="Moritoki N."/>
            <person name="Shibata S."/>
            <person name="Littman R.D."/>
            <person name="Fischbach A.M."/>
            <person name="Uwamino Y."/>
            <person name="Inoue T."/>
            <person name="Honda A."/>
            <person name="Hattori M."/>
            <person name="Murai T."/>
            <person name="Xavier J.R."/>
            <person name="Hirose N."/>
            <person name="Honda K."/>
        </authorList>
    </citation>
    <scope>NUCLEOTIDE SEQUENCE [LARGE SCALE GENOMIC DNA]</scope>
    <source>
        <strain evidence="12 13">CE91-St30</strain>
    </source>
</reference>
<dbReference type="InterPro" id="IPR027417">
    <property type="entry name" value="P-loop_NTPase"/>
</dbReference>
<keyword evidence="8" id="KW-0413">Isomerase</keyword>
<keyword evidence="4" id="KW-0347">Helicase</keyword>
<proteinExistence type="predicted"/>
<dbReference type="InterPro" id="IPR001650">
    <property type="entry name" value="Helicase_C-like"/>
</dbReference>
<dbReference type="InterPro" id="IPR055368">
    <property type="entry name" value="WH3_Lhr"/>
</dbReference>
<dbReference type="Pfam" id="PF19306">
    <property type="entry name" value="WHD_Lhr"/>
    <property type="match status" value="1"/>
</dbReference>
<dbReference type="SMART" id="SM00490">
    <property type="entry name" value="HELICc"/>
    <property type="match status" value="1"/>
</dbReference>
<feature type="region of interest" description="Disordered" evidence="9">
    <location>
        <begin position="331"/>
        <end position="354"/>
    </location>
</feature>
<keyword evidence="5" id="KW-0067">ATP-binding</keyword>
<dbReference type="Pfam" id="PF23234">
    <property type="entry name" value="WHD_4th_Lhr"/>
    <property type="match status" value="1"/>
</dbReference>
<evidence type="ECO:0000259" key="10">
    <source>
        <dbReference type="PROSITE" id="PS51192"/>
    </source>
</evidence>
<evidence type="ECO:0000256" key="7">
    <source>
        <dbReference type="ARBA" id="ARBA00023204"/>
    </source>
</evidence>
<evidence type="ECO:0000256" key="6">
    <source>
        <dbReference type="ARBA" id="ARBA00023125"/>
    </source>
</evidence>
<organism evidence="12 13">
    <name type="scientific">Raoultibacter timonensis</name>
    <dbReference type="NCBI Taxonomy" id="1907662"/>
    <lineage>
        <taxon>Bacteria</taxon>
        <taxon>Bacillati</taxon>
        <taxon>Actinomycetota</taxon>
        <taxon>Coriobacteriia</taxon>
        <taxon>Eggerthellales</taxon>
        <taxon>Eggerthellaceae</taxon>
        <taxon>Raoultibacter</taxon>
    </lineage>
</organism>
<feature type="domain" description="Helicase ATP-binding" evidence="10">
    <location>
        <begin position="65"/>
        <end position="298"/>
    </location>
</feature>
<keyword evidence="2" id="KW-0227">DNA damage</keyword>
<dbReference type="Pfam" id="PF00270">
    <property type="entry name" value="DEAD"/>
    <property type="match status" value="1"/>
</dbReference>
<evidence type="ECO:0000256" key="3">
    <source>
        <dbReference type="ARBA" id="ARBA00022801"/>
    </source>
</evidence>
<dbReference type="InterPro" id="IPR013701">
    <property type="entry name" value="Lhr-like_DEAD/DEAH_assoc"/>
</dbReference>
<keyword evidence="1" id="KW-0547">Nucleotide-binding</keyword>
<feature type="region of interest" description="Disordered" evidence="9">
    <location>
        <begin position="1698"/>
        <end position="1732"/>
    </location>
</feature>
<dbReference type="Gene3D" id="3.40.50.300">
    <property type="entry name" value="P-loop containing nucleotide triphosphate hydrolases"/>
    <property type="match status" value="2"/>
</dbReference>
<evidence type="ECO:0008006" key="14">
    <source>
        <dbReference type="Google" id="ProtNLM"/>
    </source>
</evidence>
<dbReference type="EMBL" id="AP025564">
    <property type="protein sequence ID" value="BDE96794.1"/>
    <property type="molecule type" value="Genomic_DNA"/>
</dbReference>
<dbReference type="InterPro" id="IPR052511">
    <property type="entry name" value="ATP-dep_Helicase"/>
</dbReference>
<sequence>MDAANSPSAPDDTAAKAALASPGDSPAPAQAADSPARALDRFSEGVRGWFLETFSAPTPLQGLAWAAIAQAENVLVVAPTGSGKTLAAFLFAIDALMREKADRGDGGFGADDGARAAAPDAASDGGASKRRRAAAGKGASLRTKAAKGVRVLYISPLKALGADVERNLQEPLAGIAERIAEAGGAVPSVRTGMRTGDTTPDERRALVRNPPDILITTPESLYLMLTSKARETLRTVETVIVDEVHALAGSKRGAHLALSLERLDDLLERPCQRIGLSATVRPADEIARFLGGIHPVRIVASGERPAMEVRVSVPVADLSAIPSFGGFEPDRADAAQGGARRGGAGGPRRAPAEQAWKSDRALRAVMDGHAPKTVSPDSRAGSSSIWPYVESAILDEVLAHKSTIVFVNSRGLCEKLTSRINELYAKRRGEFPGVGETDPSAIRSGIGATTDLAQPTAEVIAKAHHGSVSKERRQQVEAELKAGELPCVVATSSLELGIDMGSIDLVLQVAPPPSVASALQRIGRANHQVGGRSAGVIYPRTRTEVIDAAVVSEGMASGAIEETAIVRNPLDVLAQQTVAAVAMDELSADDWYATVCRAAPFSGLPRQVFDAVLGMLGGAYSSADLADFSPRIIWDRERGMLEARPGSQRQAVTAAGTIPDRGMFSVVLPEGDAKAGRRRVGELDEEMVYESRVGDIIALGTSTWRIREITRDRVIVEPAPGRSARLPFWHGEGIGRPAETGRMRGGLLRAIVAGLDGADDDRSAAAAGGGEVSDEDRGKRLTPELAARLEADGLDGNAQRNLVELVRAQRAATGSVPDDRTLVVERCEDEQGDWRVILHSPYGRRVHEPWAMAVSDRIVRTRGFDPQALATDDGILVRIPMGEAVLPGAELFAFDSDELERIVRDRVDSTALFAARFRECAARALIMSPTTPGKRAPLWQQRLRAGQLLEAARREGDFPLLAETARECLQDVYDMDSLLGLMKDIEAGAVRLVEAQTATPSPFAAPLLFGYVGDHLYDGDLPAAERKASMLSLDPTVLGELLGSDEVGQLIDDDVVRTVESQLQRLAPDRRVRGIEGVADLLRSLGPLTVEEVAARLRSDDEAAEAAARSGFHDASEGSSDSAPAASDAQALAALEALGAAHRAFAATFGAVARWVFADDARRLHDALGIAVPPWALDSAFAEASDERSERRHPLDELVARFARGRGPFSAADAAGFFGIGRAVVFDSLERLAFEGRLVQGRFGSAEAGGEMREWVSAEVFRRLRSLSLAKARKAVRPVSSDAYLRFLFDLQGVGPVGRGRFGGVEGVAHVIAQFEGVYLPAGLWESAVLPSRVSDYHPSMLDELISSGEVMWVGGRRAEAGGEEGSPRSRGRASSKPSASVGLVAFYPTDSPFAPVSPDIEDGLFESAVAEPGAGILLGESRMGEHPAADEGSVEEAVIDALGFGGGLFFHQIVDAVRRRFVSESVDEEVVASVIQRLMWQGRATNDTFAPVRTASSGDSAPKARSVSRRRVSSRRARMRGDYAEATETGARMAARMSVRAVHAGRWSLIAPSQENDTVRALALVDSLLDRYGVLTRDIALAAGVPGGLGSLMAVLRSMEDAGDLLRGMFVEGLGPAQFAARETVDALRTYAADGDAQPSEHAQVSRNASADGGRVSLRAQSRIDTVVLAADDPANLFGIGFSWPFAAGAADDAGEAAAGAADEGSGGGAAPGEPAGGREPSDRVLRPSRRSGSLVVVRGGRPVLYATSNLRSILSFSGEPAALADGAHALAVHVQRAIKREGESGARKKVLVEEFDGSPVLDTAFAAILQHEGFVRLPDGMRLYASLF</sequence>
<feature type="compositionally biased region" description="Low complexity" evidence="9">
    <location>
        <begin position="115"/>
        <end position="126"/>
    </location>
</feature>
<dbReference type="SUPFAM" id="SSF52540">
    <property type="entry name" value="P-loop containing nucleoside triphosphate hydrolases"/>
    <property type="match status" value="1"/>
</dbReference>
<accession>A0ABM7WKB0</accession>
<name>A0ABM7WKB0_9ACTN</name>